<dbReference type="InterPro" id="IPR016650">
    <property type="entry name" value="eIF3e"/>
</dbReference>
<dbReference type="CDD" id="cd21378">
    <property type="entry name" value="eIF3E"/>
    <property type="match status" value="1"/>
</dbReference>
<dbReference type="GO" id="GO:0016282">
    <property type="term" value="C:eukaryotic 43S preinitiation complex"/>
    <property type="evidence" value="ECO:0007669"/>
    <property type="project" value="UniProtKB-UniRule"/>
</dbReference>
<comment type="subunit">
    <text evidence="4 5">Component of the eukaryotic translation initiation factor 3 (eIF-3) complex.</text>
</comment>
<evidence type="ECO:0000313" key="9">
    <source>
        <dbReference type="Proteomes" id="UP000094565"/>
    </source>
</evidence>
<evidence type="ECO:0000256" key="5">
    <source>
        <dbReference type="PIRNR" id="PIRNR016255"/>
    </source>
</evidence>
<protein>
    <recommendedName>
        <fullName evidence="4 5">Eukaryotic translation initiation factor 3 subunit E</fullName>
        <shortName evidence="4">eIF3e</shortName>
    </recommendedName>
</protein>
<evidence type="ECO:0000256" key="4">
    <source>
        <dbReference type="HAMAP-Rule" id="MF_03004"/>
    </source>
</evidence>
<dbReference type="AlphaFoldDB" id="A0A1B2J579"/>
<feature type="domain" description="PCI" evidence="7">
    <location>
        <begin position="225"/>
        <end position="415"/>
    </location>
</feature>
<name>A0A1B2J579_PICPA</name>
<keyword evidence="6" id="KW-0175">Coiled coil</keyword>
<dbReference type="HAMAP" id="MF_03004">
    <property type="entry name" value="eIF3e"/>
    <property type="match status" value="1"/>
</dbReference>
<comment type="function">
    <text evidence="4">Component of the eukaryotic translation initiation factor 3 (eIF-3) complex, which is involved in protein synthesis of a specialized repertoire of mRNAs and, together with other initiation factors, stimulates binding of mRNA and methionyl-tRNAi to the 40S ribosome. The eIF-3 complex specifically targets and initiates translation of a subset of mRNAs involved in cell proliferation.</text>
</comment>
<keyword evidence="3 4" id="KW-0648">Protein biosynthesis</keyword>
<dbReference type="SMART" id="SM01186">
    <property type="entry name" value="eIF3_N"/>
    <property type="match status" value="1"/>
</dbReference>
<keyword evidence="2 4" id="KW-0396">Initiation factor</keyword>
<dbReference type="PIRSF" id="PIRSF016255">
    <property type="entry name" value="eIF3e_su6"/>
    <property type="match status" value="1"/>
</dbReference>
<organism evidence="8 9">
    <name type="scientific">Komagataella pastoris</name>
    <name type="common">Yeast</name>
    <name type="synonym">Pichia pastoris</name>
    <dbReference type="NCBI Taxonomy" id="4922"/>
    <lineage>
        <taxon>Eukaryota</taxon>
        <taxon>Fungi</taxon>
        <taxon>Dikarya</taxon>
        <taxon>Ascomycota</taxon>
        <taxon>Saccharomycotina</taxon>
        <taxon>Pichiomycetes</taxon>
        <taxon>Pichiales</taxon>
        <taxon>Pichiaceae</taxon>
        <taxon>Komagataella</taxon>
    </lineage>
</organism>
<accession>A0A1B2J579</accession>
<keyword evidence="1 4" id="KW-0963">Cytoplasm</keyword>
<evidence type="ECO:0000256" key="6">
    <source>
        <dbReference type="SAM" id="Coils"/>
    </source>
</evidence>
<dbReference type="GO" id="GO:0001732">
    <property type="term" value="P:formation of cytoplasmic translation initiation complex"/>
    <property type="evidence" value="ECO:0007669"/>
    <property type="project" value="UniProtKB-UniRule"/>
</dbReference>
<gene>
    <name evidence="4" type="primary">INT6</name>
    <name evidence="8" type="ORF">ATY40_BA7500927</name>
</gene>
<dbReference type="GO" id="GO:0033290">
    <property type="term" value="C:eukaryotic 48S preinitiation complex"/>
    <property type="evidence" value="ECO:0007669"/>
    <property type="project" value="UniProtKB-UniRule"/>
</dbReference>
<proteinExistence type="inferred from homology"/>
<evidence type="ECO:0000313" key="8">
    <source>
        <dbReference type="EMBL" id="ANZ73144.1"/>
    </source>
</evidence>
<reference evidence="8 9" key="1">
    <citation type="submission" date="2016-02" db="EMBL/GenBank/DDBJ databases">
        <title>Comparative genomic and transcriptomic foundation for Pichia pastoris.</title>
        <authorList>
            <person name="Love K.R."/>
            <person name="Shah K.A."/>
            <person name="Whittaker C.A."/>
            <person name="Wu J."/>
            <person name="Bartlett M.C."/>
            <person name="Ma D."/>
            <person name="Leeson R.L."/>
            <person name="Priest M."/>
            <person name="Young S.K."/>
            <person name="Love J.C."/>
        </authorList>
    </citation>
    <scope>NUCLEOTIDE SEQUENCE [LARGE SCALE GENOMIC DNA]</scope>
    <source>
        <strain evidence="8 9">ATCC 28485</strain>
    </source>
</reference>
<feature type="coiled-coil region" evidence="6">
    <location>
        <begin position="358"/>
        <end position="389"/>
    </location>
</feature>
<dbReference type="PROSITE" id="PS50250">
    <property type="entry name" value="PCI"/>
    <property type="match status" value="1"/>
</dbReference>
<dbReference type="GO" id="GO:0003743">
    <property type="term" value="F:translation initiation factor activity"/>
    <property type="evidence" value="ECO:0007669"/>
    <property type="project" value="UniProtKB-UniRule"/>
</dbReference>
<evidence type="ECO:0000256" key="3">
    <source>
        <dbReference type="ARBA" id="ARBA00022917"/>
    </source>
</evidence>
<dbReference type="Pfam" id="PF09440">
    <property type="entry name" value="eIF3_N"/>
    <property type="match status" value="1"/>
</dbReference>
<comment type="subcellular location">
    <subcellularLocation>
        <location evidence="4 5">Cytoplasm</location>
    </subcellularLocation>
</comment>
<dbReference type="OrthoDB" id="417252at2759"/>
<dbReference type="Proteomes" id="UP000094565">
    <property type="component" value="Chromosome 1"/>
</dbReference>
<evidence type="ECO:0000259" key="7">
    <source>
        <dbReference type="PROSITE" id="PS50250"/>
    </source>
</evidence>
<evidence type="ECO:0000256" key="1">
    <source>
        <dbReference type="ARBA" id="ARBA00022490"/>
    </source>
</evidence>
<dbReference type="EMBL" id="CP014584">
    <property type="protein sequence ID" value="ANZ73144.1"/>
    <property type="molecule type" value="Genomic_DNA"/>
</dbReference>
<dbReference type="InterPro" id="IPR000717">
    <property type="entry name" value="PCI_dom"/>
</dbReference>
<dbReference type="InterPro" id="IPR019010">
    <property type="entry name" value="eIF3e_N"/>
</dbReference>
<keyword evidence="9" id="KW-1185">Reference proteome</keyword>
<dbReference type="PANTHER" id="PTHR10317">
    <property type="entry name" value="EUKARYOTIC TRANSLATION INITIATION FACTOR 3 SUBUNIT E"/>
    <property type="match status" value="1"/>
</dbReference>
<evidence type="ECO:0000256" key="2">
    <source>
        <dbReference type="ARBA" id="ARBA00022540"/>
    </source>
</evidence>
<comment type="similarity">
    <text evidence="4 5">Belongs to the eIF-3 subunit E family.</text>
</comment>
<sequence>MAQLTPAEIEVAKKFDLTSKIIPFLDRHLIYPLIENLDLTYDEKTIKDLSYNLLKDTYMNKFINDLNPDKEISQDVLKKQKEIEAKSEVLEAETKETLNLLSKKEVQEQLKSDKNHNRRYLESQHGITENKIHALYEYGQIQYNKGDYVMASDLLANFRILSTNNELNVSSTWGRLACEILLLEWNNALEELSKLRELIDSRTSFNDPLLQLYNRTWVIHWSLFPYFKTANGLETLCDLFFSSSYLSTIQASCPWVLRYLVVAVISNNSKKLKDLVRVTAQESYQYADPFTNLIKALYLDFDFAQASQHLNDCEVILKTDFFLNNEDENLPLISKKFITNAKKLIIQVYVKCYGRISLEALSETLNLTKQELKDLISSLDLKNATLDDEKLIINHTSTKIYQQVSDKVKSLGYKSNQLLENFAK</sequence>
<dbReference type="GO" id="GO:0071540">
    <property type="term" value="C:eukaryotic translation initiation factor 3 complex, eIF3e"/>
    <property type="evidence" value="ECO:0007669"/>
    <property type="project" value="UniProtKB-UniRule"/>
</dbReference>